<organism evidence="1 2">
    <name type="scientific">Sorangium cellulosum</name>
    <name type="common">Polyangium cellulosum</name>
    <dbReference type="NCBI Taxonomy" id="56"/>
    <lineage>
        <taxon>Bacteria</taxon>
        <taxon>Pseudomonadati</taxon>
        <taxon>Myxococcota</taxon>
        <taxon>Polyangia</taxon>
        <taxon>Polyangiales</taxon>
        <taxon>Polyangiaceae</taxon>
        <taxon>Sorangium</taxon>
    </lineage>
</organism>
<evidence type="ECO:0000313" key="2">
    <source>
        <dbReference type="Proteomes" id="UP000295497"/>
    </source>
</evidence>
<dbReference type="EMBL" id="CP012672">
    <property type="protein sequence ID" value="AUX33055.1"/>
    <property type="molecule type" value="Genomic_DNA"/>
</dbReference>
<dbReference type="Proteomes" id="UP000295497">
    <property type="component" value="Chromosome"/>
</dbReference>
<reference evidence="1 2" key="1">
    <citation type="submission" date="2015-09" db="EMBL/GenBank/DDBJ databases">
        <title>Sorangium comparison.</title>
        <authorList>
            <person name="Zaburannyi N."/>
            <person name="Bunk B."/>
            <person name="Overmann J."/>
            <person name="Mueller R."/>
        </authorList>
    </citation>
    <scope>NUCLEOTIDE SEQUENCE [LARGE SCALE GENOMIC DNA]</scope>
    <source>
        <strain evidence="1 2">So ce836</strain>
    </source>
</reference>
<proteinExistence type="predicted"/>
<sequence>MRLSDLKLAIVINFGEVKVRQGIHRVVNGLQE</sequence>
<protein>
    <submittedName>
        <fullName evidence="1">Uncharacterized protein</fullName>
    </submittedName>
</protein>
<gene>
    <name evidence="1" type="ORF">SOCE836_052070</name>
</gene>
<accession>A0A4P2QS73</accession>
<dbReference type="AlphaFoldDB" id="A0A4P2QS73"/>
<name>A0A4P2QS73_SORCE</name>
<evidence type="ECO:0000313" key="1">
    <source>
        <dbReference type="EMBL" id="AUX33055.1"/>
    </source>
</evidence>